<accession>A0A195FJY5</accession>
<reference evidence="1 2" key="1">
    <citation type="submission" date="2016-03" db="EMBL/GenBank/DDBJ databases">
        <title>Trachymyrmex septentrionalis WGS genome.</title>
        <authorList>
            <person name="Nygaard S."/>
            <person name="Hu H."/>
            <person name="Boomsma J."/>
            <person name="Zhang G."/>
        </authorList>
    </citation>
    <scope>NUCLEOTIDE SEQUENCE [LARGE SCALE GENOMIC DNA]</scope>
    <source>
        <strain evidence="1">Tsep2-gDNA-1</strain>
        <tissue evidence="1">Whole body</tissue>
    </source>
</reference>
<evidence type="ECO:0000313" key="2">
    <source>
        <dbReference type="Proteomes" id="UP000078541"/>
    </source>
</evidence>
<organism evidence="1 2">
    <name type="scientific">Trachymyrmex septentrionalis</name>
    <dbReference type="NCBI Taxonomy" id="34720"/>
    <lineage>
        <taxon>Eukaryota</taxon>
        <taxon>Metazoa</taxon>
        <taxon>Ecdysozoa</taxon>
        <taxon>Arthropoda</taxon>
        <taxon>Hexapoda</taxon>
        <taxon>Insecta</taxon>
        <taxon>Pterygota</taxon>
        <taxon>Neoptera</taxon>
        <taxon>Endopterygota</taxon>
        <taxon>Hymenoptera</taxon>
        <taxon>Apocrita</taxon>
        <taxon>Aculeata</taxon>
        <taxon>Formicoidea</taxon>
        <taxon>Formicidae</taxon>
        <taxon>Myrmicinae</taxon>
        <taxon>Trachymyrmex</taxon>
    </lineage>
</organism>
<sequence length="94" mass="9833">MPEVPASIPIGTKILFTLVSLLGKGRQLPEYPSPQKYLSKNPPLGISIKTHCGASVRPFLAISADGNVPTYVAPGNFALVASTICGRDIPTSLA</sequence>
<protein>
    <submittedName>
        <fullName evidence="1">Uncharacterized protein</fullName>
    </submittedName>
</protein>
<proteinExistence type="predicted"/>
<dbReference type="Proteomes" id="UP000078541">
    <property type="component" value="Unassembled WGS sequence"/>
</dbReference>
<dbReference type="AlphaFoldDB" id="A0A195FJY5"/>
<name>A0A195FJY5_9HYME</name>
<keyword evidence="2" id="KW-1185">Reference proteome</keyword>
<gene>
    <name evidence="1" type="ORF">ALC56_04881</name>
</gene>
<dbReference type="EMBL" id="KQ981522">
    <property type="protein sequence ID" value="KYN40572.1"/>
    <property type="molecule type" value="Genomic_DNA"/>
</dbReference>
<evidence type="ECO:0000313" key="1">
    <source>
        <dbReference type="EMBL" id="KYN40572.1"/>
    </source>
</evidence>